<comment type="caution">
    <text evidence="1">The sequence shown here is derived from an EMBL/GenBank/DDBJ whole genome shotgun (WGS) entry which is preliminary data.</text>
</comment>
<organism evidence="1 2">
    <name type="scientific">Alternaria tenuissima</name>
    <dbReference type="NCBI Taxonomy" id="119927"/>
    <lineage>
        <taxon>Eukaryota</taxon>
        <taxon>Fungi</taxon>
        <taxon>Dikarya</taxon>
        <taxon>Ascomycota</taxon>
        <taxon>Pezizomycotina</taxon>
        <taxon>Dothideomycetes</taxon>
        <taxon>Pleosporomycetidae</taxon>
        <taxon>Pleosporales</taxon>
        <taxon>Pleosporineae</taxon>
        <taxon>Pleosporaceae</taxon>
        <taxon>Alternaria</taxon>
        <taxon>Alternaria sect. Alternaria</taxon>
        <taxon>Alternaria alternata complex</taxon>
    </lineage>
</organism>
<keyword evidence="2" id="KW-1185">Reference proteome</keyword>
<evidence type="ECO:0000313" key="2">
    <source>
        <dbReference type="Proteomes" id="UP000293195"/>
    </source>
</evidence>
<dbReference type="EMBL" id="PDXF01000028">
    <property type="protein sequence ID" value="RYN97512.1"/>
    <property type="molecule type" value="Genomic_DNA"/>
</dbReference>
<accession>A0ABY0G926</accession>
<reference evidence="2" key="1">
    <citation type="journal article" date="2019" name="bioRxiv">
        <title>Genomics, evolutionary history and diagnostics of the Alternaria alternata species group including apple and Asian pear pathotypes.</title>
        <authorList>
            <person name="Armitage A.D."/>
            <person name="Cockerton H.M."/>
            <person name="Sreenivasaprasad S."/>
            <person name="Woodhall J.W."/>
            <person name="Lane C.R."/>
            <person name="Harrison R.J."/>
            <person name="Clarkson J.P."/>
        </authorList>
    </citation>
    <scope>NUCLEOTIDE SEQUENCE [LARGE SCALE GENOMIC DNA]</scope>
    <source>
        <strain evidence="2">FERA 635</strain>
    </source>
</reference>
<proteinExistence type="predicted"/>
<name>A0ABY0G926_9PLEO</name>
<evidence type="ECO:0000313" key="1">
    <source>
        <dbReference type="EMBL" id="RYN97512.1"/>
    </source>
</evidence>
<gene>
    <name evidence="1" type="ORF">AA0119_g7350</name>
</gene>
<protein>
    <submittedName>
        <fullName evidence="1">Uncharacterized protein</fullName>
    </submittedName>
</protein>
<sequence length="144" mass="15907">MSLCVLLLGGFPPSPSHARASALPLPTKTFYTRSIEPTYTSLSPAEPRPELESRLLALSALGPHAAFGPLQPLQLSTIEPAQHPQALFRPPSTHHGSIACSRPLESYNVRRIRYRVQDGLQVALRAADGGLAYWWEVQDLWSRQ</sequence>
<dbReference type="Proteomes" id="UP000293195">
    <property type="component" value="Unassembled WGS sequence"/>
</dbReference>